<keyword evidence="3" id="KW-0695">RNA-directed DNA polymerase</keyword>
<evidence type="ECO:0000259" key="1">
    <source>
        <dbReference type="Pfam" id="PF13456"/>
    </source>
</evidence>
<reference evidence="3" key="1">
    <citation type="submission" date="2022-08" db="EMBL/GenBank/DDBJ databases">
        <authorList>
            <person name="Marques A."/>
        </authorList>
    </citation>
    <scope>NUCLEOTIDE SEQUENCE</scope>
    <source>
        <strain evidence="3">RhyPub2mFocal</strain>
        <tissue evidence="3">Leaves</tissue>
    </source>
</reference>
<dbReference type="InterPro" id="IPR044730">
    <property type="entry name" value="RNase_H-like_dom_plant"/>
</dbReference>
<dbReference type="Pfam" id="PF13966">
    <property type="entry name" value="zf-RVT"/>
    <property type="match status" value="1"/>
</dbReference>
<feature type="domain" description="Reverse transcriptase zinc-binding" evidence="2">
    <location>
        <begin position="380"/>
        <end position="450"/>
    </location>
</feature>
<sequence>MMDFQAQQGLLAGIRIARGAPLLTTIMYADDLIIFGEATVQQALQTDSVLQQFCRFSGQSIGHEKSRVWFSRNTPQPERNCITAIFHATLGDNSHVYLGMPVCASRPSHFSELINKIQRKINSWTARTLSQPAKITLIKSVIEPMVLYSVAGGPLPATVAERINSLIRTFFWESGGKQKMHLVAWHKLTSHKSQGGLGLRDINVINGAMMLKTLWKLASKEFEDVPFVQLLKAKYLSSNCLWFAGMPSACTKLWRALLNTRNVLQPCISWQLGTGDKCSVFGEPWHHFWKVLKPRGATQRNLMITDLTVDQGRAWSHEKLAEFLGTGPALHIISTRSRPPMRNASCGDRLIFSGTKSGKFSLKRACSLLQGPVQQLQPMQTDLLKIIWYCPGLLPRVRLFLWKLLTNAIPTRCTYAAKLGQVTPPCSVCDQGTEDTMHVLFHCPFARSLWFSSGFAIRTELLPPNCTEMLYAISQRLQGEQFVQFANLLWGFWKQRCDTIFRGTRLSINRISHMGAAFDRLSKLSNTMTIPKPFRYIWHAISTQDPLIAISCFVDGSFSNLSNGGWAYVVCYQGILIQYELCAGSVSSPLQSEIFAMHMALKAVERLNITQCIFFTDCHMLQQLVDGRVPLDSVNWQDFNAAMDLLNEFRSWHGFICSYVPRVNNLDAHFLANYARISNISVKGFTYPFFNSSLNIVTN</sequence>
<evidence type="ECO:0000259" key="2">
    <source>
        <dbReference type="Pfam" id="PF13966"/>
    </source>
</evidence>
<dbReference type="PANTHER" id="PTHR33116">
    <property type="entry name" value="REVERSE TRANSCRIPTASE ZINC-BINDING DOMAIN-CONTAINING PROTEIN-RELATED-RELATED"/>
    <property type="match status" value="1"/>
</dbReference>
<dbReference type="GO" id="GO:0004523">
    <property type="term" value="F:RNA-DNA hybrid ribonuclease activity"/>
    <property type="evidence" value="ECO:0007669"/>
    <property type="project" value="InterPro"/>
</dbReference>
<dbReference type="SUPFAM" id="SSF53098">
    <property type="entry name" value="Ribonuclease H-like"/>
    <property type="match status" value="1"/>
</dbReference>
<gene>
    <name evidence="3" type="ORF">LUZ62_075025</name>
</gene>
<proteinExistence type="predicted"/>
<comment type="caution">
    <text evidence="3">The sequence shown here is derived from an EMBL/GenBank/DDBJ whole genome shotgun (WGS) entry which is preliminary data.</text>
</comment>
<keyword evidence="3" id="KW-0548">Nucleotidyltransferase</keyword>
<dbReference type="AlphaFoldDB" id="A0AAV8D9X6"/>
<organism evidence="3 4">
    <name type="scientific">Rhynchospora pubera</name>
    <dbReference type="NCBI Taxonomy" id="906938"/>
    <lineage>
        <taxon>Eukaryota</taxon>
        <taxon>Viridiplantae</taxon>
        <taxon>Streptophyta</taxon>
        <taxon>Embryophyta</taxon>
        <taxon>Tracheophyta</taxon>
        <taxon>Spermatophyta</taxon>
        <taxon>Magnoliopsida</taxon>
        <taxon>Liliopsida</taxon>
        <taxon>Poales</taxon>
        <taxon>Cyperaceae</taxon>
        <taxon>Cyperoideae</taxon>
        <taxon>Rhynchosporeae</taxon>
        <taxon>Rhynchospora</taxon>
    </lineage>
</organism>
<dbReference type="EMBL" id="JAMFTS010000004">
    <property type="protein sequence ID" value="KAJ4764650.1"/>
    <property type="molecule type" value="Genomic_DNA"/>
</dbReference>
<protein>
    <submittedName>
        <fullName evidence="3">RNA-directed DNA polymerase (Reverse transcriptase)-related family protein</fullName>
    </submittedName>
</protein>
<dbReference type="GO" id="GO:0003676">
    <property type="term" value="F:nucleic acid binding"/>
    <property type="evidence" value="ECO:0007669"/>
    <property type="project" value="InterPro"/>
</dbReference>
<dbReference type="InterPro" id="IPR036397">
    <property type="entry name" value="RNaseH_sf"/>
</dbReference>
<dbReference type="CDD" id="cd06222">
    <property type="entry name" value="RNase_H_like"/>
    <property type="match status" value="1"/>
</dbReference>
<dbReference type="Proteomes" id="UP001140206">
    <property type="component" value="Chromosome 4"/>
</dbReference>
<keyword evidence="3" id="KW-0808">Transferase</keyword>
<name>A0AAV8D9X6_9POAL</name>
<dbReference type="GO" id="GO:0003964">
    <property type="term" value="F:RNA-directed DNA polymerase activity"/>
    <property type="evidence" value="ECO:0007669"/>
    <property type="project" value="UniProtKB-KW"/>
</dbReference>
<dbReference type="Gene3D" id="3.30.420.10">
    <property type="entry name" value="Ribonuclease H-like superfamily/Ribonuclease H"/>
    <property type="match status" value="1"/>
</dbReference>
<keyword evidence="4" id="KW-1185">Reference proteome</keyword>
<evidence type="ECO:0000313" key="3">
    <source>
        <dbReference type="EMBL" id="KAJ4764650.1"/>
    </source>
</evidence>
<feature type="domain" description="RNase H type-1" evidence="1">
    <location>
        <begin position="554"/>
        <end position="675"/>
    </location>
</feature>
<dbReference type="InterPro" id="IPR012337">
    <property type="entry name" value="RNaseH-like_sf"/>
</dbReference>
<dbReference type="PANTHER" id="PTHR33116:SF86">
    <property type="entry name" value="REVERSE TRANSCRIPTASE DOMAIN-CONTAINING PROTEIN"/>
    <property type="match status" value="1"/>
</dbReference>
<dbReference type="Pfam" id="PF13456">
    <property type="entry name" value="RVT_3"/>
    <property type="match status" value="1"/>
</dbReference>
<evidence type="ECO:0000313" key="4">
    <source>
        <dbReference type="Proteomes" id="UP001140206"/>
    </source>
</evidence>
<dbReference type="InterPro" id="IPR026960">
    <property type="entry name" value="RVT-Znf"/>
</dbReference>
<dbReference type="InterPro" id="IPR002156">
    <property type="entry name" value="RNaseH_domain"/>
</dbReference>
<accession>A0AAV8D9X6</accession>